<evidence type="ECO:0000313" key="2">
    <source>
        <dbReference type="Proteomes" id="UP000316621"/>
    </source>
</evidence>
<reference evidence="1 2" key="1">
    <citation type="journal article" date="2018" name="Science">
        <title>The opium poppy genome and morphinan production.</title>
        <authorList>
            <person name="Guo L."/>
            <person name="Winzer T."/>
            <person name="Yang X."/>
            <person name="Li Y."/>
            <person name="Ning Z."/>
            <person name="He Z."/>
            <person name="Teodor R."/>
            <person name="Lu Y."/>
            <person name="Bowser T.A."/>
            <person name="Graham I.A."/>
            <person name="Ye K."/>
        </authorList>
    </citation>
    <scope>NUCLEOTIDE SEQUENCE [LARGE SCALE GENOMIC DNA]</scope>
    <source>
        <strain evidence="2">cv. HN1</strain>
        <tissue evidence="1">Leaves</tissue>
    </source>
</reference>
<accession>A0A4Y7K5Q0</accession>
<protein>
    <submittedName>
        <fullName evidence="1">Uncharacterized protein</fullName>
    </submittedName>
</protein>
<dbReference type="Gramene" id="RZC68237">
    <property type="protein sequence ID" value="RZC68237"/>
    <property type="gene ID" value="C5167_031489"/>
</dbReference>
<dbReference type="EMBL" id="CM010721">
    <property type="protein sequence ID" value="RZC68237.1"/>
    <property type="molecule type" value="Genomic_DNA"/>
</dbReference>
<organism evidence="1 2">
    <name type="scientific">Papaver somniferum</name>
    <name type="common">Opium poppy</name>
    <dbReference type="NCBI Taxonomy" id="3469"/>
    <lineage>
        <taxon>Eukaryota</taxon>
        <taxon>Viridiplantae</taxon>
        <taxon>Streptophyta</taxon>
        <taxon>Embryophyta</taxon>
        <taxon>Tracheophyta</taxon>
        <taxon>Spermatophyta</taxon>
        <taxon>Magnoliopsida</taxon>
        <taxon>Ranunculales</taxon>
        <taxon>Papaveraceae</taxon>
        <taxon>Papaveroideae</taxon>
        <taxon>Papaver</taxon>
    </lineage>
</organism>
<gene>
    <name evidence="1" type="ORF">C5167_031489</name>
</gene>
<dbReference type="Proteomes" id="UP000316621">
    <property type="component" value="Chromosome 7"/>
</dbReference>
<sequence>MNALSYCDPNYTVWELLFSCRCEGEPTVFLSSDKGVGGGASSTHIKMSKNVDYTGFPECSIDYLVGVLDYSGLHCRTLIFVGDYQSKALHKEVNLNRRYGALVEVQACESMTVEQFHSMLITLEYFLTKCSLQTLSVERKPKKSMESIIYLSKSYLLKAWV</sequence>
<dbReference type="Pfam" id="PF03096">
    <property type="entry name" value="Ndr"/>
    <property type="match status" value="1"/>
</dbReference>
<dbReference type="AlphaFoldDB" id="A0A4Y7K5Q0"/>
<evidence type="ECO:0000313" key="1">
    <source>
        <dbReference type="EMBL" id="RZC68237.1"/>
    </source>
</evidence>
<name>A0A4Y7K5Q0_PAPSO</name>
<keyword evidence="2" id="KW-1185">Reference proteome</keyword>
<dbReference type="InterPro" id="IPR004142">
    <property type="entry name" value="NDRG"/>
</dbReference>
<proteinExistence type="predicted"/>